<protein>
    <recommendedName>
        <fullName evidence="4">Copper(I)-binding protein</fullName>
    </recommendedName>
</protein>
<dbReference type="EMBL" id="JACBYW010000004">
    <property type="protein sequence ID" value="NYH78981.1"/>
    <property type="molecule type" value="Genomic_DNA"/>
</dbReference>
<organism evidence="2 3">
    <name type="scientific">Actinopolyspora biskrensis</name>
    <dbReference type="NCBI Taxonomy" id="1470178"/>
    <lineage>
        <taxon>Bacteria</taxon>
        <taxon>Bacillati</taxon>
        <taxon>Actinomycetota</taxon>
        <taxon>Actinomycetes</taxon>
        <taxon>Actinopolysporales</taxon>
        <taxon>Actinopolysporaceae</taxon>
        <taxon>Actinopolyspora</taxon>
    </lineage>
</organism>
<dbReference type="InterPro" id="IPR007410">
    <property type="entry name" value="LpqE-like"/>
</dbReference>
<dbReference type="Proteomes" id="UP000548304">
    <property type="component" value="Unassembled WGS sequence"/>
</dbReference>
<feature type="region of interest" description="Disordered" evidence="1">
    <location>
        <begin position="180"/>
        <end position="239"/>
    </location>
</feature>
<gene>
    <name evidence="2" type="ORF">FHR84_002315</name>
</gene>
<dbReference type="Gene3D" id="2.60.40.1890">
    <property type="entry name" value="PCu(A)C copper chaperone"/>
    <property type="match status" value="1"/>
</dbReference>
<dbReference type="Pfam" id="PF04314">
    <property type="entry name" value="PCuAC"/>
    <property type="match status" value="1"/>
</dbReference>
<dbReference type="SUPFAM" id="SSF110087">
    <property type="entry name" value="DR1885-like metal-binding protein"/>
    <property type="match status" value="1"/>
</dbReference>
<dbReference type="RefSeq" id="WP_179535452.1">
    <property type="nucleotide sequence ID" value="NZ_JACBYW010000004.1"/>
</dbReference>
<proteinExistence type="predicted"/>
<feature type="compositionally biased region" description="Polar residues" evidence="1">
    <location>
        <begin position="208"/>
        <end position="225"/>
    </location>
</feature>
<accession>A0A852YWG6</accession>
<evidence type="ECO:0000313" key="2">
    <source>
        <dbReference type="EMBL" id="NYH78981.1"/>
    </source>
</evidence>
<dbReference type="AlphaFoldDB" id="A0A852YWG6"/>
<dbReference type="PROSITE" id="PS51257">
    <property type="entry name" value="PROKAR_LIPOPROTEIN"/>
    <property type="match status" value="1"/>
</dbReference>
<evidence type="ECO:0008006" key="4">
    <source>
        <dbReference type="Google" id="ProtNLM"/>
    </source>
</evidence>
<reference evidence="2 3" key="1">
    <citation type="submission" date="2020-07" db="EMBL/GenBank/DDBJ databases">
        <title>Genomic Encyclopedia of Type Strains, Phase III (KMG-III): the genomes of soil and plant-associated and newly described type strains.</title>
        <authorList>
            <person name="Whitman W."/>
        </authorList>
    </citation>
    <scope>NUCLEOTIDE SEQUENCE [LARGE SCALE GENOMIC DNA]</scope>
    <source>
        <strain evidence="2 3">CECT 8576</strain>
    </source>
</reference>
<comment type="caution">
    <text evidence="2">The sequence shown here is derived from an EMBL/GenBank/DDBJ whole genome shotgun (WGS) entry which is preliminary data.</text>
</comment>
<keyword evidence="3" id="KW-1185">Reference proteome</keyword>
<evidence type="ECO:0000313" key="3">
    <source>
        <dbReference type="Proteomes" id="UP000548304"/>
    </source>
</evidence>
<feature type="compositionally biased region" description="Low complexity" evidence="1">
    <location>
        <begin position="197"/>
        <end position="207"/>
    </location>
</feature>
<feature type="compositionally biased region" description="Gly residues" evidence="1">
    <location>
        <begin position="226"/>
        <end position="239"/>
    </location>
</feature>
<name>A0A852YWG6_9ACTN</name>
<sequence length="239" mass="24490">MSRSQHSKAVRPRLVPAVVGLGAVVALSGCATGQQAETSQQVASASGASANAKTMAVRNATLGFPEGTDGRAVYEKGSSAPVEAVLVNESKQSDQLVRVSSSYAQSTEITGTKTIPAEQRLYAVEEQGGSSDELTAAEASDDERERVRISLNGLSQDIYPGTTIPVRFTFAEAGSVTLHVPIGASPEPRPEHGSRHGSGNSEGHSGSQAEQDTPSGEHNGSEQNDGSGGSAGENGSGEN</sequence>
<dbReference type="InterPro" id="IPR036182">
    <property type="entry name" value="PCuAC_sf"/>
</dbReference>
<evidence type="ECO:0000256" key="1">
    <source>
        <dbReference type="SAM" id="MobiDB-lite"/>
    </source>
</evidence>